<name>A0ABT6FA70_9BACT</name>
<dbReference type="RefSeq" id="WP_277860850.1">
    <property type="nucleotide sequence ID" value="NZ_JARRAG010000002.1"/>
</dbReference>
<protein>
    <submittedName>
        <fullName evidence="2">SMI1/KNR4 family protein</fullName>
    </submittedName>
</protein>
<reference evidence="2 3" key="1">
    <citation type="submission" date="2023-03" db="EMBL/GenBank/DDBJ databases">
        <title>Paludisphaera mucosa sp. nov. a novel planctomycete from northern fen.</title>
        <authorList>
            <person name="Ivanova A."/>
        </authorList>
    </citation>
    <scope>NUCLEOTIDE SEQUENCE [LARGE SCALE GENOMIC DNA]</scope>
    <source>
        <strain evidence="2 3">Pla2</strain>
    </source>
</reference>
<dbReference type="SMART" id="SM00860">
    <property type="entry name" value="SMI1_KNR4"/>
    <property type="match status" value="1"/>
</dbReference>
<accession>A0ABT6FA70</accession>
<dbReference type="Gene3D" id="3.40.1580.10">
    <property type="entry name" value="SMI1/KNR4-like"/>
    <property type="match status" value="1"/>
</dbReference>
<comment type="caution">
    <text evidence="2">The sequence shown here is derived from an EMBL/GenBank/DDBJ whole genome shotgun (WGS) entry which is preliminary data.</text>
</comment>
<dbReference type="Proteomes" id="UP001216907">
    <property type="component" value="Unassembled WGS sequence"/>
</dbReference>
<gene>
    <name evidence="2" type="ORF">PZE19_11970</name>
</gene>
<evidence type="ECO:0000313" key="2">
    <source>
        <dbReference type="EMBL" id="MDG3004493.1"/>
    </source>
</evidence>
<dbReference type="InterPro" id="IPR037883">
    <property type="entry name" value="Knr4/Smi1-like_sf"/>
</dbReference>
<dbReference type="EMBL" id="JARRAG010000002">
    <property type="protein sequence ID" value="MDG3004493.1"/>
    <property type="molecule type" value="Genomic_DNA"/>
</dbReference>
<organism evidence="2 3">
    <name type="scientific">Paludisphaera mucosa</name>
    <dbReference type="NCBI Taxonomy" id="3030827"/>
    <lineage>
        <taxon>Bacteria</taxon>
        <taxon>Pseudomonadati</taxon>
        <taxon>Planctomycetota</taxon>
        <taxon>Planctomycetia</taxon>
        <taxon>Isosphaerales</taxon>
        <taxon>Isosphaeraceae</taxon>
        <taxon>Paludisphaera</taxon>
    </lineage>
</organism>
<sequence>MEAIDKYIERLDDPAVRAWHRKLNHVGEAGPMTDDGTRATEKLVAAAEQALGVPLPPSYKKLVTTTEPYDNFPIYWVLGPDVFGGDIVSINDPALKASPPFLIQLVDPGDGDEYCFDTRSPDGRGEYPIVRFDHEVHDEESTDFEAVAKDLGEFLLGSLPGPGSAA</sequence>
<evidence type="ECO:0000259" key="1">
    <source>
        <dbReference type="SMART" id="SM00860"/>
    </source>
</evidence>
<feature type="domain" description="Knr4/Smi1-like" evidence="1">
    <location>
        <begin position="38"/>
        <end position="157"/>
    </location>
</feature>
<dbReference type="Pfam" id="PF09346">
    <property type="entry name" value="SMI1_KNR4"/>
    <property type="match status" value="1"/>
</dbReference>
<proteinExistence type="predicted"/>
<dbReference type="InterPro" id="IPR018958">
    <property type="entry name" value="Knr4/Smi1-like_dom"/>
</dbReference>
<keyword evidence="3" id="KW-1185">Reference proteome</keyword>
<dbReference type="SUPFAM" id="SSF160631">
    <property type="entry name" value="SMI1/KNR4-like"/>
    <property type="match status" value="1"/>
</dbReference>
<evidence type="ECO:0000313" key="3">
    <source>
        <dbReference type="Proteomes" id="UP001216907"/>
    </source>
</evidence>